<organism evidence="2">
    <name type="scientific">Solanum chacoense</name>
    <name type="common">Chaco potato</name>
    <dbReference type="NCBI Taxonomy" id="4108"/>
    <lineage>
        <taxon>Eukaryota</taxon>
        <taxon>Viridiplantae</taxon>
        <taxon>Streptophyta</taxon>
        <taxon>Embryophyta</taxon>
        <taxon>Tracheophyta</taxon>
        <taxon>Spermatophyta</taxon>
        <taxon>Magnoliopsida</taxon>
        <taxon>eudicotyledons</taxon>
        <taxon>Gunneridae</taxon>
        <taxon>Pentapetalae</taxon>
        <taxon>asterids</taxon>
        <taxon>lamiids</taxon>
        <taxon>Solanales</taxon>
        <taxon>Solanaceae</taxon>
        <taxon>Solanoideae</taxon>
        <taxon>Solaneae</taxon>
        <taxon>Solanum</taxon>
    </lineage>
</organism>
<dbReference type="EMBL" id="GEDG01002382">
    <property type="protein sequence ID" value="JAP36011.1"/>
    <property type="molecule type" value="Transcribed_RNA"/>
</dbReference>
<keyword evidence="1" id="KW-0472">Membrane</keyword>
<reference evidence="2" key="1">
    <citation type="submission" date="2015-12" db="EMBL/GenBank/DDBJ databases">
        <title>Gene expression during late stages of embryo sac development: a critical building block for successful pollen-pistil interactions.</title>
        <authorList>
            <person name="Liu Y."/>
            <person name="Joly V."/>
            <person name="Sabar M."/>
            <person name="Matton D.P."/>
        </authorList>
    </citation>
    <scope>NUCLEOTIDE SEQUENCE</scope>
</reference>
<accession>A0A0V0IW81</accession>
<keyword evidence="1" id="KW-0812">Transmembrane</keyword>
<evidence type="ECO:0000256" key="1">
    <source>
        <dbReference type="SAM" id="Phobius"/>
    </source>
</evidence>
<keyword evidence="1" id="KW-1133">Transmembrane helix</keyword>
<sequence length="84" mass="9607">MCCEFQPLTCSPLLWWLISLILIISMISLPRFPLQVHQSNVNLPTSYSIKLVCSYQTTLPLRPQPLAHMPNNKDIIVKSLCCHN</sequence>
<dbReference type="EMBL" id="GEDG01001585">
    <property type="protein sequence ID" value="JAP36801.1"/>
    <property type="molecule type" value="Transcribed_RNA"/>
</dbReference>
<dbReference type="AlphaFoldDB" id="A0A0V0IW81"/>
<name>A0A0V0IW81_SOLCH</name>
<feature type="transmembrane region" description="Helical" evidence="1">
    <location>
        <begin position="13"/>
        <end position="32"/>
    </location>
</feature>
<proteinExistence type="predicted"/>
<protein>
    <submittedName>
        <fullName evidence="2">Putative ovule protein</fullName>
    </submittedName>
</protein>
<evidence type="ECO:0000313" key="2">
    <source>
        <dbReference type="EMBL" id="JAP36801.1"/>
    </source>
</evidence>